<name>A0A0G2Y7M5_9VIRU</name>
<protein>
    <submittedName>
        <fullName evidence="2">Membrane protein</fullName>
    </submittedName>
</protein>
<dbReference type="Proteomes" id="UP000240461">
    <property type="component" value="Segment"/>
</dbReference>
<sequence>MWLIALVCKYIICIILIIRTDYDSRDKTDSLKDLRITLKCLSRGVSILLGIIFWTLIIMDLLLLDYD</sequence>
<dbReference type="EMBL" id="KM982402">
    <property type="protein sequence ID" value="AKI79822.1"/>
    <property type="molecule type" value="Genomic_DNA"/>
</dbReference>
<dbReference type="KEGG" id="vg:80513620"/>
<evidence type="ECO:0000313" key="3">
    <source>
        <dbReference type="Proteomes" id="UP000240461"/>
    </source>
</evidence>
<accession>A0A0G2Y7M5</accession>
<keyword evidence="3" id="KW-1185">Reference proteome</keyword>
<proteinExistence type="predicted"/>
<keyword evidence="1" id="KW-0472">Membrane</keyword>
<keyword evidence="1" id="KW-0812">Transmembrane</keyword>
<evidence type="ECO:0000313" key="2">
    <source>
        <dbReference type="EMBL" id="AKI79822.1"/>
    </source>
</evidence>
<feature type="transmembrane region" description="Helical" evidence="1">
    <location>
        <begin position="45"/>
        <end position="64"/>
    </location>
</feature>
<reference evidence="2 3" key="1">
    <citation type="submission" date="2014-10" db="EMBL/GenBank/DDBJ databases">
        <title>Pan-genome analysis of Brazilian lineage A amoebal mimiviruses.</title>
        <authorList>
            <person name="Assis F.L."/>
            <person name="Abrahao J.S."/>
            <person name="Kroon E.G."/>
            <person name="Dornas F.P."/>
            <person name="Andrade K.R."/>
            <person name="Borato P.V.M."/>
            <person name="Pilotto M.R."/>
            <person name="Benamar S."/>
            <person name="LaScola B."/>
            <person name="Colson P."/>
        </authorList>
    </citation>
    <scope>NUCLEOTIDE SEQUENCE [LARGE SCALE GENOMIC DNA]</scope>
    <source>
        <strain evidence="2 3">Kroon</strain>
    </source>
</reference>
<evidence type="ECO:0000256" key="1">
    <source>
        <dbReference type="SAM" id="Phobius"/>
    </source>
</evidence>
<keyword evidence="1" id="KW-1133">Transmembrane helix</keyword>
<organism evidence="2 3">
    <name type="scientific">Acanthamoeba polyphaga mimivirus Kroon</name>
    <dbReference type="NCBI Taxonomy" id="3069720"/>
    <lineage>
        <taxon>Viruses</taxon>
        <taxon>Varidnaviria</taxon>
        <taxon>Bamfordvirae</taxon>
        <taxon>Nucleocytoviricota</taxon>
        <taxon>Megaviricetes</taxon>
        <taxon>Imitervirales</taxon>
        <taxon>Mimiviridae</taxon>
        <taxon>Megamimivirinae</taxon>
        <taxon>Mimivirus</taxon>
        <taxon>Mimivirus lagoaense</taxon>
    </lineage>
</organism>